<evidence type="ECO:0000313" key="4">
    <source>
        <dbReference type="Proteomes" id="UP001596455"/>
    </source>
</evidence>
<reference evidence="4" key="1">
    <citation type="journal article" date="2019" name="Int. J. Syst. Evol. Microbiol.">
        <title>The Global Catalogue of Microorganisms (GCM) 10K type strain sequencing project: providing services to taxonomists for standard genome sequencing and annotation.</title>
        <authorList>
            <consortium name="The Broad Institute Genomics Platform"/>
            <consortium name="The Broad Institute Genome Sequencing Center for Infectious Disease"/>
            <person name="Wu L."/>
            <person name="Ma J."/>
        </authorList>
    </citation>
    <scope>NUCLEOTIDE SEQUENCE [LARGE SCALE GENOMIC DNA]</scope>
    <source>
        <strain evidence="4">JCM 1490</strain>
    </source>
</reference>
<protein>
    <submittedName>
        <fullName evidence="3">Uncharacterized protein</fullName>
    </submittedName>
</protein>
<keyword evidence="2" id="KW-0812">Transmembrane</keyword>
<feature type="region of interest" description="Disordered" evidence="1">
    <location>
        <begin position="84"/>
        <end position="107"/>
    </location>
</feature>
<keyword evidence="2" id="KW-0472">Membrane</keyword>
<feature type="transmembrane region" description="Helical" evidence="2">
    <location>
        <begin position="310"/>
        <end position="330"/>
    </location>
</feature>
<organism evidence="3 4">
    <name type="scientific">Georgenia alba</name>
    <dbReference type="NCBI Taxonomy" id="2233858"/>
    <lineage>
        <taxon>Bacteria</taxon>
        <taxon>Bacillati</taxon>
        <taxon>Actinomycetota</taxon>
        <taxon>Actinomycetes</taxon>
        <taxon>Micrococcales</taxon>
        <taxon>Bogoriellaceae</taxon>
        <taxon>Georgenia</taxon>
    </lineage>
</organism>
<sequence>MAVRQGDPVVRDWRLPAAWEAQQSTDVFGDGGPPLFVDAWDVMAPPGGAVTVAVCTEEMPGGTPDRRPPTLLLERRALRVSAAEARRRLADPRRADPGMSSGPSHRVVEGRYGPVAVLCSRPWGMSSGPDVRVVAVVVPAGSRDAVVLTFTWDDEHGMEGLEALAARTLDGLELVLEQHPGEPGPGRAGAPRGHGAEFPPQHWVGTWNAGLPGRVAARVTAAVRLVLGGTGFARACWLTWLLLAVAALAPLFLAGTPAAGIALGAVAVLGSVLPLLLAWRSWTLLHGLVTDVGSVPEARPPDALTRPTGLWYYLATALLLAVVVHGSILSSTHVRDVGALVVWVVVHVALVAAECGRDLAPWLRQRLAAR</sequence>
<feature type="transmembrane region" description="Helical" evidence="2">
    <location>
        <begin position="261"/>
        <end position="279"/>
    </location>
</feature>
<dbReference type="EMBL" id="JBHTCQ010000002">
    <property type="protein sequence ID" value="MFC7405985.1"/>
    <property type="molecule type" value="Genomic_DNA"/>
</dbReference>
<proteinExistence type="predicted"/>
<evidence type="ECO:0000256" key="2">
    <source>
        <dbReference type="SAM" id="Phobius"/>
    </source>
</evidence>
<dbReference type="Proteomes" id="UP001596455">
    <property type="component" value="Unassembled WGS sequence"/>
</dbReference>
<name>A0ABW2Q987_9MICO</name>
<dbReference type="RefSeq" id="WP_382394921.1">
    <property type="nucleotide sequence ID" value="NZ_JBHTCQ010000002.1"/>
</dbReference>
<keyword evidence="2" id="KW-1133">Transmembrane helix</keyword>
<feature type="transmembrane region" description="Helical" evidence="2">
    <location>
        <begin position="337"/>
        <end position="353"/>
    </location>
</feature>
<evidence type="ECO:0000313" key="3">
    <source>
        <dbReference type="EMBL" id="MFC7405985.1"/>
    </source>
</evidence>
<feature type="compositionally biased region" description="Basic and acidic residues" evidence="1">
    <location>
        <begin position="84"/>
        <end position="96"/>
    </location>
</feature>
<evidence type="ECO:0000256" key="1">
    <source>
        <dbReference type="SAM" id="MobiDB-lite"/>
    </source>
</evidence>
<comment type="caution">
    <text evidence="3">The sequence shown here is derived from an EMBL/GenBank/DDBJ whole genome shotgun (WGS) entry which is preliminary data.</text>
</comment>
<feature type="transmembrane region" description="Helical" evidence="2">
    <location>
        <begin position="237"/>
        <end position="254"/>
    </location>
</feature>
<gene>
    <name evidence="3" type="ORF">ACFQQL_12745</name>
</gene>
<accession>A0ABW2Q987</accession>
<keyword evidence="4" id="KW-1185">Reference proteome</keyword>